<dbReference type="AlphaFoldDB" id="A0A842HJ39"/>
<evidence type="ECO:0000259" key="7">
    <source>
        <dbReference type="Pfam" id="PF04932"/>
    </source>
</evidence>
<feature type="transmembrane region" description="Helical" evidence="6">
    <location>
        <begin position="56"/>
        <end position="74"/>
    </location>
</feature>
<feature type="transmembrane region" description="Helical" evidence="6">
    <location>
        <begin position="287"/>
        <end position="308"/>
    </location>
</feature>
<evidence type="ECO:0000256" key="1">
    <source>
        <dbReference type="ARBA" id="ARBA00004141"/>
    </source>
</evidence>
<sequence>MGSSRSTAHDPVAAFRQRSERSRSREPIPGREWRTIIGLALLVMLGPWMLGSMRMWPQVILFGISVLTFAQLFIPAHRRDEVPKQYLRRLLRFPVFWAGLLLLVFILIQAFNPSMRVGHKDIEGWTHFSSAWWLAPVKHIDWLPTSVDAPFSVGNAWRSLMNWATPLLGMCTAWVGLSRRRSVIVLFWLICLNGVVLGGVGLAQQLTGADMILWSYSSSNGEFFGTYPYRNHAGAYFYPILALSSGMYFYYMRRAHRRMQKSHPGIVFLVIGVSLALTLAACLSRGGILMGAVVLLAFVLLYFVSIIMHKSFRTLIGGIVVLLVLLVGTSYVLVGIVGVEGIEARFRSTIKEKDGNLELDRSSQMRLLMSRATSEMFLDRSAYGWGAGSYRWIFRNYQMKPEYDALWRVHYKRKGQWRFYRLGIQYAHCDILQFASETGAVGVGLITALGLSWLGLILYYIRAVSFEHVMILLGCLLALVHASFEFNLSNPSVLVLVSLLVALTVTWLRLNPRFANKGETDSL</sequence>
<evidence type="ECO:0000256" key="3">
    <source>
        <dbReference type="ARBA" id="ARBA00022989"/>
    </source>
</evidence>
<dbReference type="GO" id="GO:0016874">
    <property type="term" value="F:ligase activity"/>
    <property type="evidence" value="ECO:0007669"/>
    <property type="project" value="UniProtKB-KW"/>
</dbReference>
<organism evidence="8 9">
    <name type="scientific">Ruficoccus amylovorans</name>
    <dbReference type="NCBI Taxonomy" id="1804625"/>
    <lineage>
        <taxon>Bacteria</taxon>
        <taxon>Pseudomonadati</taxon>
        <taxon>Verrucomicrobiota</taxon>
        <taxon>Opitutia</taxon>
        <taxon>Puniceicoccales</taxon>
        <taxon>Cerasicoccaceae</taxon>
        <taxon>Ruficoccus</taxon>
    </lineage>
</organism>
<dbReference type="EMBL" id="JACHVB010000044">
    <property type="protein sequence ID" value="MBC2595624.1"/>
    <property type="molecule type" value="Genomic_DNA"/>
</dbReference>
<gene>
    <name evidence="8" type="ORF">H5P28_15255</name>
</gene>
<accession>A0A842HJ39</accession>
<feature type="region of interest" description="Disordered" evidence="5">
    <location>
        <begin position="1"/>
        <end position="27"/>
    </location>
</feature>
<dbReference type="PANTHER" id="PTHR37422:SF13">
    <property type="entry name" value="LIPOPOLYSACCHARIDE BIOSYNTHESIS PROTEIN PA4999-RELATED"/>
    <property type="match status" value="1"/>
</dbReference>
<protein>
    <submittedName>
        <fullName evidence="8">O-antigen ligase family protein</fullName>
    </submittedName>
</protein>
<comment type="subcellular location">
    <subcellularLocation>
        <location evidence="1">Membrane</location>
        <topology evidence="1">Multi-pass membrane protein</topology>
    </subcellularLocation>
</comment>
<dbReference type="GO" id="GO:0016020">
    <property type="term" value="C:membrane"/>
    <property type="evidence" value="ECO:0007669"/>
    <property type="project" value="UniProtKB-SubCell"/>
</dbReference>
<feature type="transmembrane region" description="Helical" evidence="6">
    <location>
        <begin position="315"/>
        <end position="339"/>
    </location>
</feature>
<evidence type="ECO:0000256" key="5">
    <source>
        <dbReference type="SAM" id="MobiDB-lite"/>
    </source>
</evidence>
<evidence type="ECO:0000256" key="4">
    <source>
        <dbReference type="ARBA" id="ARBA00023136"/>
    </source>
</evidence>
<dbReference type="PANTHER" id="PTHR37422">
    <property type="entry name" value="TEICHURONIC ACID BIOSYNTHESIS PROTEIN TUAE"/>
    <property type="match status" value="1"/>
</dbReference>
<dbReference type="Pfam" id="PF04932">
    <property type="entry name" value="Wzy_C"/>
    <property type="match status" value="1"/>
</dbReference>
<feature type="transmembrane region" description="Helical" evidence="6">
    <location>
        <begin position="468"/>
        <end position="486"/>
    </location>
</feature>
<evidence type="ECO:0000313" key="8">
    <source>
        <dbReference type="EMBL" id="MBC2595624.1"/>
    </source>
</evidence>
<feature type="compositionally biased region" description="Basic and acidic residues" evidence="5">
    <location>
        <begin position="17"/>
        <end position="27"/>
    </location>
</feature>
<keyword evidence="4 6" id="KW-0472">Membrane</keyword>
<feature type="transmembrane region" description="Helical" evidence="6">
    <location>
        <begin position="33"/>
        <end position="50"/>
    </location>
</feature>
<feature type="transmembrane region" description="Helical" evidence="6">
    <location>
        <begin position="440"/>
        <end position="461"/>
    </location>
</feature>
<feature type="transmembrane region" description="Helical" evidence="6">
    <location>
        <begin position="492"/>
        <end position="510"/>
    </location>
</feature>
<dbReference type="InterPro" id="IPR051533">
    <property type="entry name" value="WaaL-like"/>
</dbReference>
<keyword evidence="3 6" id="KW-1133">Transmembrane helix</keyword>
<feature type="domain" description="O-antigen ligase-related" evidence="7">
    <location>
        <begin position="273"/>
        <end position="445"/>
    </location>
</feature>
<keyword evidence="2 6" id="KW-0812">Transmembrane</keyword>
<feature type="transmembrane region" description="Helical" evidence="6">
    <location>
        <begin position="184"/>
        <end position="203"/>
    </location>
</feature>
<dbReference type="InterPro" id="IPR007016">
    <property type="entry name" value="O-antigen_ligase-rel_domated"/>
</dbReference>
<evidence type="ECO:0000256" key="6">
    <source>
        <dbReference type="SAM" id="Phobius"/>
    </source>
</evidence>
<name>A0A842HJ39_9BACT</name>
<dbReference type="RefSeq" id="WP_185676577.1">
    <property type="nucleotide sequence ID" value="NZ_JACHVB010000044.1"/>
</dbReference>
<comment type="caution">
    <text evidence="8">The sequence shown here is derived from an EMBL/GenBank/DDBJ whole genome shotgun (WGS) entry which is preliminary data.</text>
</comment>
<evidence type="ECO:0000256" key="2">
    <source>
        <dbReference type="ARBA" id="ARBA00022692"/>
    </source>
</evidence>
<feature type="transmembrane region" description="Helical" evidence="6">
    <location>
        <begin position="263"/>
        <end position="281"/>
    </location>
</feature>
<feature type="transmembrane region" description="Helical" evidence="6">
    <location>
        <begin position="233"/>
        <end position="251"/>
    </location>
</feature>
<keyword evidence="9" id="KW-1185">Reference proteome</keyword>
<keyword evidence="8" id="KW-0436">Ligase</keyword>
<evidence type="ECO:0000313" key="9">
    <source>
        <dbReference type="Proteomes" id="UP000546464"/>
    </source>
</evidence>
<dbReference type="Proteomes" id="UP000546464">
    <property type="component" value="Unassembled WGS sequence"/>
</dbReference>
<feature type="transmembrane region" description="Helical" evidence="6">
    <location>
        <begin position="95"/>
        <end position="111"/>
    </location>
</feature>
<reference evidence="8 9" key="1">
    <citation type="submission" date="2020-07" db="EMBL/GenBank/DDBJ databases">
        <authorList>
            <person name="Feng X."/>
        </authorList>
    </citation>
    <scope>NUCLEOTIDE SEQUENCE [LARGE SCALE GENOMIC DNA]</scope>
    <source>
        <strain evidence="8 9">JCM31066</strain>
    </source>
</reference>
<feature type="transmembrane region" description="Helical" evidence="6">
    <location>
        <begin position="160"/>
        <end position="177"/>
    </location>
</feature>
<proteinExistence type="predicted"/>